<dbReference type="HOGENOM" id="CLU_842080_0_0_1"/>
<feature type="region of interest" description="Disordered" evidence="1">
    <location>
        <begin position="290"/>
        <end position="330"/>
    </location>
</feature>
<evidence type="ECO:0000313" key="3">
    <source>
        <dbReference type="EMBL" id="EPS93501.1"/>
    </source>
</evidence>
<dbReference type="AlphaFoldDB" id="S8DIS0"/>
<gene>
    <name evidence="3" type="ORF">FOMPIDRAFT_1020538</name>
</gene>
<feature type="transmembrane region" description="Helical" evidence="2">
    <location>
        <begin position="12"/>
        <end position="35"/>
    </location>
</feature>
<evidence type="ECO:0000256" key="2">
    <source>
        <dbReference type="SAM" id="Phobius"/>
    </source>
</evidence>
<evidence type="ECO:0000256" key="1">
    <source>
        <dbReference type="SAM" id="MobiDB-lite"/>
    </source>
</evidence>
<reference evidence="3 4" key="1">
    <citation type="journal article" date="2012" name="Science">
        <title>The Paleozoic origin of enzymatic lignin decomposition reconstructed from 31 fungal genomes.</title>
        <authorList>
            <person name="Floudas D."/>
            <person name="Binder M."/>
            <person name="Riley R."/>
            <person name="Barry K."/>
            <person name="Blanchette R.A."/>
            <person name="Henrissat B."/>
            <person name="Martinez A.T."/>
            <person name="Otillar R."/>
            <person name="Spatafora J.W."/>
            <person name="Yadav J.S."/>
            <person name="Aerts A."/>
            <person name="Benoit I."/>
            <person name="Boyd A."/>
            <person name="Carlson A."/>
            <person name="Copeland A."/>
            <person name="Coutinho P.M."/>
            <person name="de Vries R.P."/>
            <person name="Ferreira P."/>
            <person name="Findley K."/>
            <person name="Foster B."/>
            <person name="Gaskell J."/>
            <person name="Glotzer D."/>
            <person name="Gorecki P."/>
            <person name="Heitman J."/>
            <person name="Hesse C."/>
            <person name="Hori C."/>
            <person name="Igarashi K."/>
            <person name="Jurgens J.A."/>
            <person name="Kallen N."/>
            <person name="Kersten P."/>
            <person name="Kohler A."/>
            <person name="Kuees U."/>
            <person name="Kumar T.K.A."/>
            <person name="Kuo A."/>
            <person name="LaButti K."/>
            <person name="Larrondo L.F."/>
            <person name="Lindquist E."/>
            <person name="Ling A."/>
            <person name="Lombard V."/>
            <person name="Lucas S."/>
            <person name="Lundell T."/>
            <person name="Martin R."/>
            <person name="McLaughlin D.J."/>
            <person name="Morgenstern I."/>
            <person name="Morin E."/>
            <person name="Murat C."/>
            <person name="Nagy L.G."/>
            <person name="Nolan M."/>
            <person name="Ohm R.A."/>
            <person name="Patyshakuliyeva A."/>
            <person name="Rokas A."/>
            <person name="Ruiz-Duenas F.J."/>
            <person name="Sabat G."/>
            <person name="Salamov A."/>
            <person name="Samejima M."/>
            <person name="Schmutz J."/>
            <person name="Slot J.C."/>
            <person name="St John F."/>
            <person name="Stenlid J."/>
            <person name="Sun H."/>
            <person name="Sun S."/>
            <person name="Syed K."/>
            <person name="Tsang A."/>
            <person name="Wiebenga A."/>
            <person name="Young D."/>
            <person name="Pisabarro A."/>
            <person name="Eastwood D.C."/>
            <person name="Martin F."/>
            <person name="Cullen D."/>
            <person name="Grigoriev I.V."/>
            <person name="Hibbett D.S."/>
        </authorList>
    </citation>
    <scope>NUCLEOTIDE SEQUENCE</scope>
    <source>
        <strain evidence="4">FP-58527</strain>
    </source>
</reference>
<protein>
    <submittedName>
        <fullName evidence="3">Uncharacterized protein</fullName>
    </submittedName>
</protein>
<dbReference type="OrthoDB" id="10510545at2759"/>
<evidence type="ECO:0000313" key="4">
    <source>
        <dbReference type="Proteomes" id="UP000015241"/>
    </source>
</evidence>
<proteinExistence type="predicted"/>
<keyword evidence="2" id="KW-1133">Transmembrane helix</keyword>
<name>S8DIS0_FOMSC</name>
<accession>S8DIS0</accession>
<keyword evidence="2" id="KW-0472">Membrane</keyword>
<keyword evidence="4" id="KW-1185">Reference proteome</keyword>
<dbReference type="InParanoid" id="S8DIS0"/>
<sequence>MVLLAPLVQYGAALISALTVIITVSVAAPGGLVVLRDYGRMLDYVTRGNMAMLNPARNVDRYKRMWTRLPPAQRSKGRRAIDPPPDLEFVHLVKSGCGHPGGLCDFDFDSDFGATPTSAFEDFVRATMVSARVPAKFYLADDLAMASTYGYLWPTVTMVPISTPTPTGQADTTETYSVSPGILSAEDTVASSIVQPIDWVDLVPLMACGLFLSILVTGMLLAPSTRVDPGSDWIFVPGKTAPVDSEFLQSDDDTYASMAGPFSSASAEDAAASPSSIGCASALLPPLAPRVQATAERSSTTEPADVSARCPLARRGTTAVPGGPLGDRPG</sequence>
<dbReference type="Proteomes" id="UP000015241">
    <property type="component" value="Unassembled WGS sequence"/>
</dbReference>
<keyword evidence="2" id="KW-0812">Transmembrane</keyword>
<organism evidence="3 4">
    <name type="scientific">Fomitopsis schrenkii</name>
    <name type="common">Brown rot fungus</name>
    <dbReference type="NCBI Taxonomy" id="2126942"/>
    <lineage>
        <taxon>Eukaryota</taxon>
        <taxon>Fungi</taxon>
        <taxon>Dikarya</taxon>
        <taxon>Basidiomycota</taxon>
        <taxon>Agaricomycotina</taxon>
        <taxon>Agaricomycetes</taxon>
        <taxon>Polyporales</taxon>
        <taxon>Fomitopsis</taxon>
    </lineage>
</organism>
<dbReference type="EMBL" id="KE504271">
    <property type="protein sequence ID" value="EPS93501.1"/>
    <property type="molecule type" value="Genomic_DNA"/>
</dbReference>